<evidence type="ECO:0000313" key="1">
    <source>
        <dbReference type="EMBL" id="GAF69006.1"/>
    </source>
</evidence>
<comment type="caution">
    <text evidence="1">The sequence shown here is derived from an EMBL/GenBank/DDBJ whole genome shotgun (WGS) entry which is preliminary data.</text>
</comment>
<reference evidence="1" key="1">
    <citation type="journal article" date="2014" name="Front. Microbiol.">
        <title>High frequency of phylogenetically diverse reductive dehalogenase-homologous genes in deep subseafloor sedimentary metagenomes.</title>
        <authorList>
            <person name="Kawai M."/>
            <person name="Futagami T."/>
            <person name="Toyoda A."/>
            <person name="Takaki Y."/>
            <person name="Nishi S."/>
            <person name="Hori S."/>
            <person name="Arai W."/>
            <person name="Tsubouchi T."/>
            <person name="Morono Y."/>
            <person name="Uchiyama I."/>
            <person name="Ito T."/>
            <person name="Fujiyama A."/>
            <person name="Inagaki F."/>
            <person name="Takami H."/>
        </authorList>
    </citation>
    <scope>NUCLEOTIDE SEQUENCE</scope>
    <source>
        <strain evidence="1">Expedition CK06-06</strain>
    </source>
</reference>
<dbReference type="EMBL" id="BARS01009027">
    <property type="protein sequence ID" value="GAF69006.1"/>
    <property type="molecule type" value="Genomic_DNA"/>
</dbReference>
<sequence length="39" mass="4552">MEEDVYNLQQRPDIVINDALVINSNDTKLIEDNFKILCD</sequence>
<proteinExistence type="predicted"/>
<name>X0S191_9ZZZZ</name>
<dbReference type="AlphaFoldDB" id="X0S191"/>
<protein>
    <submittedName>
        <fullName evidence="1">Uncharacterized protein</fullName>
    </submittedName>
</protein>
<accession>X0S191</accession>
<organism evidence="1">
    <name type="scientific">marine sediment metagenome</name>
    <dbReference type="NCBI Taxonomy" id="412755"/>
    <lineage>
        <taxon>unclassified sequences</taxon>
        <taxon>metagenomes</taxon>
        <taxon>ecological metagenomes</taxon>
    </lineage>
</organism>
<gene>
    <name evidence="1" type="ORF">S01H1_17079</name>
</gene>